<dbReference type="PANTHER" id="PTHR46832">
    <property type="entry name" value="5'-METHYLTHIOADENOSINE/S-ADENOSYLHOMOCYSTEINE NUCLEOSIDASE"/>
    <property type="match status" value="1"/>
</dbReference>
<dbReference type="AlphaFoldDB" id="A0A212JVD7"/>
<dbReference type="EC" id="3.2.2.26" evidence="1 2"/>
<dbReference type="Pfam" id="PF01048">
    <property type="entry name" value="PNP_UDP_1"/>
    <property type="match status" value="1"/>
</dbReference>
<evidence type="ECO:0000313" key="4">
    <source>
        <dbReference type="EMBL" id="SBW03372.1"/>
    </source>
</evidence>
<dbReference type="PANTHER" id="PTHR46832:SF2">
    <property type="entry name" value="FUTALOSINE HYDROLASE"/>
    <property type="match status" value="1"/>
</dbReference>
<evidence type="ECO:0000259" key="3">
    <source>
        <dbReference type="Pfam" id="PF01048"/>
    </source>
</evidence>
<dbReference type="CDD" id="cd17766">
    <property type="entry name" value="futalosine_nucleosidase_MqnB"/>
    <property type="match status" value="1"/>
</dbReference>
<dbReference type="EMBL" id="FLUQ01000002">
    <property type="protein sequence ID" value="SBW03372.1"/>
    <property type="molecule type" value="Genomic_DNA"/>
</dbReference>
<dbReference type="NCBIfam" id="TIGR03664">
    <property type="entry name" value="fut_nucase"/>
    <property type="match status" value="1"/>
</dbReference>
<dbReference type="UniPathway" id="UPA00079"/>
<protein>
    <recommendedName>
        <fullName evidence="1 2">Futalosine hydrolase</fullName>
        <shortName evidence="1">FL hydrolase</shortName>
        <ecNumber evidence="1 2">3.2.2.26</ecNumber>
    </recommendedName>
    <alternativeName>
        <fullName evidence="1">Futalosine nucleosidase</fullName>
    </alternativeName>
    <alternativeName>
        <fullName evidence="1">Menaquinone biosynthetic enzyme MqnB</fullName>
    </alternativeName>
</protein>
<sequence>MEPRITLVAATAMEMRAVLQGLGMNKAAPEPGAAVTGVIRDIPVRLVTSGVGPLAAAYTAGRLAGEGCFTADRCRGLLSLGIAGTYAANAAPVGSVVMATREIWPEYGLFTEEGVDAEALGFPLAGKKGDSGAVWNSLTLSPAAALATMGLKDPATAPRSGENPVVAAGPSITVAAVSGTRTRARELAARHAALIENMESFPLALAAAQAGVPFAEVRSVSNLVGDRSPEAWNIPASLAALARAVGLMFSL</sequence>
<dbReference type="GO" id="GO:0009234">
    <property type="term" value="P:menaquinone biosynthetic process"/>
    <property type="evidence" value="ECO:0007669"/>
    <property type="project" value="UniProtKB-UniRule"/>
</dbReference>
<reference evidence="4" key="1">
    <citation type="submission" date="2016-04" db="EMBL/GenBank/DDBJ databases">
        <authorList>
            <person name="Evans L.H."/>
            <person name="Alamgir A."/>
            <person name="Owens N."/>
            <person name="Weber N.D."/>
            <person name="Virtaneva K."/>
            <person name="Barbian K."/>
            <person name="Babar A."/>
            <person name="Rosenke K."/>
        </authorList>
    </citation>
    <scope>NUCLEOTIDE SEQUENCE</scope>
    <source>
        <strain evidence="4">86</strain>
    </source>
</reference>
<evidence type="ECO:0000256" key="1">
    <source>
        <dbReference type="HAMAP-Rule" id="MF_00991"/>
    </source>
</evidence>
<proteinExistence type="inferred from homology"/>
<dbReference type="InterPro" id="IPR035994">
    <property type="entry name" value="Nucleoside_phosphorylase_sf"/>
</dbReference>
<dbReference type="InterPro" id="IPR019963">
    <property type="entry name" value="FL_hydrolase_MqnB"/>
</dbReference>
<comment type="function">
    <text evidence="1">Catalyzes the hydrolysis of futalosine (FL) to dehypoxanthine futalosine (DHFL) and hypoxanthine, a step in the biosynthesis of menaquinone (MK, vitamin K2).</text>
</comment>
<dbReference type="GO" id="GO:0005829">
    <property type="term" value="C:cytosol"/>
    <property type="evidence" value="ECO:0007669"/>
    <property type="project" value="TreeGrafter"/>
</dbReference>
<organism evidence="4">
    <name type="scientific">uncultured delta proteobacterium</name>
    <dbReference type="NCBI Taxonomy" id="34034"/>
    <lineage>
        <taxon>Bacteria</taxon>
        <taxon>Deltaproteobacteria</taxon>
        <taxon>environmental samples</taxon>
    </lineage>
</organism>
<evidence type="ECO:0000256" key="2">
    <source>
        <dbReference type="NCBIfam" id="TIGR03664"/>
    </source>
</evidence>
<dbReference type="SUPFAM" id="SSF53167">
    <property type="entry name" value="Purine and uridine phosphorylases"/>
    <property type="match status" value="1"/>
</dbReference>
<keyword evidence="1" id="KW-0378">Hydrolase</keyword>
<keyword evidence="1" id="KW-0474">Menaquinone biosynthesis</keyword>
<dbReference type="GO" id="GO:0008930">
    <property type="term" value="F:methylthioadenosine nucleosidase activity"/>
    <property type="evidence" value="ECO:0007669"/>
    <property type="project" value="TreeGrafter"/>
</dbReference>
<dbReference type="GO" id="GO:0008782">
    <property type="term" value="F:adenosylhomocysteine nucleosidase activity"/>
    <property type="evidence" value="ECO:0007669"/>
    <property type="project" value="TreeGrafter"/>
</dbReference>
<comment type="similarity">
    <text evidence="1">Belongs to the PNP/UDP phosphorylase family. Futalosine hydrolase subfamily.</text>
</comment>
<dbReference type="GO" id="GO:0019284">
    <property type="term" value="P:L-methionine salvage from S-adenosylmethionine"/>
    <property type="evidence" value="ECO:0007669"/>
    <property type="project" value="TreeGrafter"/>
</dbReference>
<dbReference type="HAMAP" id="MF_00991">
    <property type="entry name" value="MqnB"/>
    <property type="match status" value="1"/>
</dbReference>
<feature type="domain" description="Nucleoside phosphorylase" evidence="3">
    <location>
        <begin position="7"/>
        <end position="244"/>
    </location>
</feature>
<comment type="pathway">
    <text evidence="1">Quinol/quinone metabolism; menaquinone biosynthesis.</text>
</comment>
<comment type="catalytic activity">
    <reaction evidence="1">
        <text>futalosine + H2O = dehypoxanthine futalosine + hypoxanthine</text>
        <dbReference type="Rhea" id="RHEA:25904"/>
        <dbReference type="ChEBI" id="CHEBI:15377"/>
        <dbReference type="ChEBI" id="CHEBI:17368"/>
        <dbReference type="ChEBI" id="CHEBI:58863"/>
        <dbReference type="ChEBI" id="CHEBI:58864"/>
        <dbReference type="EC" id="3.2.2.26"/>
    </reaction>
</comment>
<dbReference type="InterPro" id="IPR000845">
    <property type="entry name" value="Nucleoside_phosphorylase_d"/>
</dbReference>
<accession>A0A212JVD7</accession>
<gene>
    <name evidence="1" type="primary">mqnB</name>
    <name evidence="4" type="ORF">KL86DPRO_20132</name>
</gene>
<dbReference type="Gene3D" id="3.40.50.1580">
    <property type="entry name" value="Nucleoside phosphorylase domain"/>
    <property type="match status" value="1"/>
</dbReference>
<name>A0A212JVD7_9DELT</name>
<dbReference type="GO" id="GO:0009116">
    <property type="term" value="P:nucleoside metabolic process"/>
    <property type="evidence" value="ECO:0007669"/>
    <property type="project" value="InterPro"/>
</dbReference>